<dbReference type="InterPro" id="IPR014001">
    <property type="entry name" value="Helicase_ATP-bd"/>
</dbReference>
<dbReference type="PANTHER" id="PTHR47396:SF1">
    <property type="entry name" value="ATP-DEPENDENT HELICASE IRC3-RELATED"/>
    <property type="match status" value="1"/>
</dbReference>
<dbReference type="GO" id="GO:0005524">
    <property type="term" value="F:ATP binding"/>
    <property type="evidence" value="ECO:0007669"/>
    <property type="project" value="InterPro"/>
</dbReference>
<evidence type="ECO:0000313" key="3">
    <source>
        <dbReference type="EMBL" id="AEI13439.1"/>
    </source>
</evidence>
<dbReference type="Pfam" id="PF04851">
    <property type="entry name" value="ResIII"/>
    <property type="match status" value="1"/>
</dbReference>
<dbReference type="Pfam" id="PF00271">
    <property type="entry name" value="Helicase_C"/>
    <property type="match status" value="1"/>
</dbReference>
<dbReference type="PROSITE" id="PS51192">
    <property type="entry name" value="HELICASE_ATP_BIND_1"/>
    <property type="match status" value="1"/>
</dbReference>
<dbReference type="GO" id="GO:0005829">
    <property type="term" value="C:cytosol"/>
    <property type="evidence" value="ECO:0007669"/>
    <property type="project" value="TreeGrafter"/>
</dbReference>
<dbReference type="GO" id="GO:0003677">
    <property type="term" value="F:DNA binding"/>
    <property type="evidence" value="ECO:0007669"/>
    <property type="project" value="InterPro"/>
</dbReference>
<keyword evidence="4" id="KW-1185">Reference proteome</keyword>
<dbReference type="RefSeq" id="WP_013884956.1">
    <property type="nucleotide sequence ID" value="NC_015671.1"/>
</dbReference>
<proteinExistence type="predicted"/>
<dbReference type="HOGENOM" id="CLU_244979_0_0_11"/>
<dbReference type="Gene3D" id="3.40.50.300">
    <property type="entry name" value="P-loop containing nucleotide triphosphate hydrolases"/>
    <property type="match status" value="2"/>
</dbReference>
<dbReference type="InterPro" id="IPR027417">
    <property type="entry name" value="P-loop_NTPase"/>
</dbReference>
<dbReference type="STRING" id="593907.Celgi_2946"/>
<dbReference type="SMART" id="SM00487">
    <property type="entry name" value="DEXDc"/>
    <property type="match status" value="1"/>
</dbReference>
<dbReference type="SUPFAM" id="SSF55874">
    <property type="entry name" value="ATPase domain of HSP90 chaperone/DNA topoisomerase II/histidine kinase"/>
    <property type="match status" value="1"/>
</dbReference>
<name>F8A6F1_CELGA</name>
<dbReference type="InterPro" id="IPR001650">
    <property type="entry name" value="Helicase_C-like"/>
</dbReference>
<dbReference type="InterPro" id="IPR006935">
    <property type="entry name" value="Helicase/UvrB_N"/>
</dbReference>
<dbReference type="OrthoDB" id="9776021at2"/>
<dbReference type="EMBL" id="CP002665">
    <property type="protein sequence ID" value="AEI13439.1"/>
    <property type="molecule type" value="Genomic_DNA"/>
</dbReference>
<dbReference type="PANTHER" id="PTHR47396">
    <property type="entry name" value="TYPE I RESTRICTION ENZYME ECOKI R PROTEIN"/>
    <property type="match status" value="1"/>
</dbReference>
<feature type="domain" description="Helicase C-terminal" evidence="2">
    <location>
        <begin position="1406"/>
        <end position="1547"/>
    </location>
</feature>
<dbReference type="InterPro" id="IPR050742">
    <property type="entry name" value="Helicase_Restrict-Modif_Enz"/>
</dbReference>
<dbReference type="eggNOG" id="COG1061">
    <property type="taxonomic scope" value="Bacteria"/>
</dbReference>
<evidence type="ECO:0000259" key="2">
    <source>
        <dbReference type="PROSITE" id="PS51194"/>
    </source>
</evidence>
<reference evidence="4" key="1">
    <citation type="submission" date="2011-04" db="EMBL/GenBank/DDBJ databases">
        <title>Complete sequence of Cellvibrio gilvus ATCC 13127.</title>
        <authorList>
            <person name="Lucas S."/>
            <person name="Han J."/>
            <person name="Lapidus A."/>
            <person name="Cheng J.-F."/>
            <person name="Goodwin L."/>
            <person name="Pitluck S."/>
            <person name="Peters L."/>
            <person name="Munk A."/>
            <person name="Detter J.C."/>
            <person name="Han C."/>
            <person name="Tapia R."/>
            <person name="Land M."/>
            <person name="Hauser L."/>
            <person name="Kyrpides N."/>
            <person name="Ivanova N."/>
            <person name="Ovchinnikova G."/>
            <person name="Pagani I."/>
            <person name="Mead D."/>
            <person name="Brumm P."/>
            <person name="Woyke T."/>
        </authorList>
    </citation>
    <scope>NUCLEOTIDE SEQUENCE [LARGE SCALE GENOMIC DNA]</scope>
    <source>
        <strain evidence="4">ATCC 13127 / NRRL B-14078</strain>
    </source>
</reference>
<accession>F8A6F1</accession>
<evidence type="ECO:0000313" key="4">
    <source>
        <dbReference type="Proteomes" id="UP000000485"/>
    </source>
</evidence>
<protein>
    <submittedName>
        <fullName evidence="3">Type III restriction protein res subunit</fullName>
    </submittedName>
</protein>
<dbReference type="Gene3D" id="3.30.565.10">
    <property type="entry name" value="Histidine kinase-like ATPase, C-terminal domain"/>
    <property type="match status" value="1"/>
</dbReference>
<evidence type="ECO:0000259" key="1">
    <source>
        <dbReference type="PROSITE" id="PS51192"/>
    </source>
</evidence>
<dbReference type="NCBIfam" id="NF047352">
    <property type="entry name" value="P_loop_sacsin"/>
    <property type="match status" value="1"/>
</dbReference>
<dbReference type="SUPFAM" id="SSF52540">
    <property type="entry name" value="P-loop containing nucleoside triphosphate hydrolases"/>
    <property type="match status" value="1"/>
</dbReference>
<dbReference type="KEGG" id="cga:Celgi_2946"/>
<dbReference type="PROSITE" id="PS51194">
    <property type="entry name" value="HELICASE_CTER"/>
    <property type="match status" value="1"/>
</dbReference>
<gene>
    <name evidence="3" type="ordered locus">Celgi_2946</name>
</gene>
<sequence>MAWNPSGGNLADVVRAQTAACLEVYARDAKRIEEDANNERRIAEGGYRDRQLHELVQNAVDAARDGGGRIEVRLARDTLYVANDGEPFTAQGVEALMASDLSSKADDRIGRFGIGFKSVLAVTAEPRVYSRSVSFAFDRAWSESTIRAAGLTAPRYPVMRVARLEDPRAAAERDPVLAELMSWATTVVVLPALTQLGSLKRDLLAYRGELLLFSRHIQDLRLRIDGMADQRVTANERAGGLVDLVSEEGVSTWKVLSTVWAPTAEARADGGRIADRERVRLDWAMAVTGKERTRVGEFWAYFPTEARTTMSGIINAPWRLSDDRTNLLQGAFNRGLLEEVFPRLLASNVAELVDEDDPASFLDLLPARGKEGRSWADDVINEPVFDALRRTACLPDVTGRLRLPSELDFAPEGIEPAWVDEWSRAPQAPTANWVHPHTLSTPERRLKVRRLADPEGKRNSTAKAWVEALARQGDLESCAAAIQLAGRIVREAGPQAAGNHTKAQIVEDIRRARIVPLEDGGLAPAVKGRVFIRSGPEDAAGVFVEPRLVDIPGIVEALRDLGVTVLDKRAELEAAVLDAARHGKDAWRRVWAITRQVSRDVAREVLETGASGPVQAFIRVRTAAGGWVGLDDALLAGAVVPSHGRRDAQFLIDPVFHAPDVELLRELGAVSEPQWRPSGQVRSGWLADYREAARVAFRSRNAIDVDSSEILVEDRMVLSPLGILDGLSPEGRLELTRSVLAKGAIPSWRVRHATDSRLKAIHYRPPEIWMLRRRGMIDSSMGPMVPRDVLVRGDDHRPDVFPVAMDLPVELAEQLGARTSLSAYGADQWVRLKQIADSWPEDERRYEFYTYLPGRLEAQELVVRVGSRRERVHARNVGVTGSLAVYESMLEAQVPAMVVADGDVERFVEHWEMPKGKDLLREEVVAEETGEAVYLTDEFPPLRNHPSLGAEDLDVKLQRCSRIVQLVATPQGQVERPIQQRREPGRVLVTATEPSKTLLQVSHALKLEMSSQDVERVLRTMEDMRASQHKVAVRRAARTSPEHGLVTAVGAEALRAQVPRQALEMLSTGGDLEDEELARLVLSVHGVGVLRVLRAALDEKGLEPPREFAGRQKERKWVADLGLPAEWAGFPARESPAREAIEGPVELKPLHDYQIRVTERIRSLLLGIGRQRGVVSLPTGAGKTRVTIQALVEEIARGRLAGPILWIAQSEELCEQAAESWTYVWRALGPGPMVLGRLWGPNEVEEEPDGTQVVVATDAKLKSIIDTRSEQYTWLREPTVVIVDEAHTSVSPTYTSIFDWLGRGAKATEAKPLIGLTATPFRGTSDEETQRLVKRYDSHLLDDGVLGEDPYRTLREMGVLAHVEKRTLDGATVDFTEAELDEITSMGRFPRRREQQLGDDHDRNRRIVESILDLPDDWPVLLFAPSVENARALAALLSHRGVPAVSISSGTETPARRHYIDQFRKGSIRVLTNYQVLTQGFDAPAVKAVYVCRPTFSPNVYQQMVGRGLRGTLNGGSEKVLIVDVEDNLSMYGDQLAFRAFEKLWRQ</sequence>
<organism evidence="3 4">
    <name type="scientific">Cellulomonas gilvus (strain ATCC 13127 / NRRL B-14078)</name>
    <name type="common">Cellvibrio gilvus</name>
    <dbReference type="NCBI Taxonomy" id="593907"/>
    <lineage>
        <taxon>Bacteria</taxon>
        <taxon>Bacillati</taxon>
        <taxon>Actinomycetota</taxon>
        <taxon>Actinomycetes</taxon>
        <taxon>Micrococcales</taxon>
        <taxon>Cellulomonadaceae</taxon>
        <taxon>Cellulomonas</taxon>
    </lineage>
</organism>
<feature type="domain" description="Helicase ATP-binding" evidence="1">
    <location>
        <begin position="1164"/>
        <end position="1338"/>
    </location>
</feature>
<dbReference type="SMART" id="SM00490">
    <property type="entry name" value="HELICc"/>
    <property type="match status" value="1"/>
</dbReference>
<dbReference type="GO" id="GO:0016787">
    <property type="term" value="F:hydrolase activity"/>
    <property type="evidence" value="ECO:0007669"/>
    <property type="project" value="InterPro"/>
</dbReference>
<dbReference type="InterPro" id="IPR036890">
    <property type="entry name" value="HATPase_C_sf"/>
</dbReference>
<dbReference type="eggNOG" id="COG0326">
    <property type="taxonomic scope" value="Bacteria"/>
</dbReference>
<dbReference type="Proteomes" id="UP000000485">
    <property type="component" value="Chromosome"/>
</dbReference>